<accession>A0AAI9T931</accession>
<sequence>MTFRSLCPQTFGWGRPRRRKELNSTIPPDFAVAGVWRTTSTFIAPPSSTCNPRRSLGLSSVRPSFENMSSTHANLDAASTDRKARLAKLAALKRKQPEPEANEPSAEDQELPDADATPDVSTKYLSGRNYDAETRGPKLGFEQGPQEGQVTVEAQAAEIATATAEQTKKDASADETVDLLKLQPKKPNWDLKRDLDEKLKTLDVRTDNAIARLLRQRVEEAQHAAKARGAKSDGDEQGEEVGMEGQTLVEGIHMREREEEKSDEETI</sequence>
<feature type="region of interest" description="Disordered" evidence="1">
    <location>
        <begin position="219"/>
        <end position="267"/>
    </location>
</feature>
<dbReference type="AlphaFoldDB" id="A0AAI9T931"/>
<evidence type="ECO:0000313" key="2">
    <source>
        <dbReference type="EMBL" id="KAJ9482465.1"/>
    </source>
</evidence>
<reference evidence="2" key="1">
    <citation type="submission" date="2015-06" db="EMBL/GenBank/DDBJ databases">
        <authorList>
            <person name="Nguyen H."/>
        </authorList>
    </citation>
    <scope>NUCLEOTIDE SEQUENCE</scope>
    <source>
        <strain evidence="2">DAOM 180753</strain>
    </source>
</reference>
<dbReference type="EMBL" id="LACB01000556">
    <property type="protein sequence ID" value="KAJ9482465.1"/>
    <property type="molecule type" value="Genomic_DNA"/>
</dbReference>
<evidence type="ECO:0000313" key="3">
    <source>
        <dbReference type="Proteomes" id="UP001227192"/>
    </source>
</evidence>
<evidence type="ECO:0000256" key="1">
    <source>
        <dbReference type="SAM" id="MobiDB-lite"/>
    </source>
</evidence>
<dbReference type="GO" id="GO:0005684">
    <property type="term" value="C:U2-type spliceosomal complex"/>
    <property type="evidence" value="ECO:0007669"/>
    <property type="project" value="TreeGrafter"/>
</dbReference>
<dbReference type="Pfam" id="PF08315">
    <property type="entry name" value="cwf18"/>
    <property type="match status" value="1"/>
</dbReference>
<organism evidence="2 3">
    <name type="scientific">Penicillium thymicola</name>
    <dbReference type="NCBI Taxonomy" id="293382"/>
    <lineage>
        <taxon>Eukaryota</taxon>
        <taxon>Fungi</taxon>
        <taxon>Dikarya</taxon>
        <taxon>Ascomycota</taxon>
        <taxon>Pezizomycotina</taxon>
        <taxon>Eurotiomycetes</taxon>
        <taxon>Eurotiomycetidae</taxon>
        <taxon>Eurotiales</taxon>
        <taxon>Aspergillaceae</taxon>
        <taxon>Penicillium</taxon>
    </lineage>
</organism>
<protein>
    <submittedName>
        <fullName evidence="2">Uncharacterized protein</fullName>
    </submittedName>
</protein>
<gene>
    <name evidence="2" type="ORF">VN97_g10958</name>
</gene>
<name>A0AAI9T931_PENTH</name>
<dbReference type="GO" id="GO:0071014">
    <property type="term" value="C:post-mRNA release spliceosomal complex"/>
    <property type="evidence" value="ECO:0007669"/>
    <property type="project" value="TreeGrafter"/>
</dbReference>
<dbReference type="Proteomes" id="UP001227192">
    <property type="component" value="Unassembled WGS sequence"/>
</dbReference>
<reference evidence="2" key="2">
    <citation type="journal article" date="2016" name="Fungal Biol.">
        <title>Ochratoxin A production by Penicillium thymicola.</title>
        <authorList>
            <person name="Nguyen H.D.T."/>
            <person name="McMullin D.R."/>
            <person name="Ponomareva E."/>
            <person name="Riley R."/>
            <person name="Pomraning K.R."/>
            <person name="Baker S.E."/>
            <person name="Seifert K.A."/>
        </authorList>
    </citation>
    <scope>NUCLEOTIDE SEQUENCE</scope>
    <source>
        <strain evidence="2">DAOM 180753</strain>
    </source>
</reference>
<dbReference type="InterPro" id="IPR013169">
    <property type="entry name" value="mRNA_splic_Cwf18-like"/>
</dbReference>
<dbReference type="PANTHER" id="PTHR31551">
    <property type="entry name" value="PRE-MRNA-SPLICING FACTOR CWF18"/>
    <property type="match status" value="1"/>
</dbReference>
<dbReference type="PANTHER" id="PTHR31551:SF1">
    <property type="entry name" value="COILED-COIL DOMAIN-CONTAINING PROTEIN 12"/>
    <property type="match status" value="1"/>
</dbReference>
<keyword evidence="3" id="KW-1185">Reference proteome</keyword>
<feature type="region of interest" description="Disordered" evidence="1">
    <location>
        <begin position="92"/>
        <end position="145"/>
    </location>
</feature>
<proteinExistence type="predicted"/>
<comment type="caution">
    <text evidence="2">The sequence shown here is derived from an EMBL/GenBank/DDBJ whole genome shotgun (WGS) entry which is preliminary data.</text>
</comment>